<comment type="subcellular location">
    <subcellularLocation>
        <location evidence="1">Membrane</location>
        <topology evidence="1">Single-pass membrane protein</topology>
    </subcellularLocation>
</comment>
<name>A0AA88YHN8_PINIB</name>
<dbReference type="SMART" id="SM01328">
    <property type="entry name" value="zf-3CxxC"/>
    <property type="match status" value="1"/>
</dbReference>
<dbReference type="PANTHER" id="PTHR14402">
    <property type="entry name" value="RECEPTOR TRANSPORTING PROTEIN"/>
    <property type="match status" value="1"/>
</dbReference>
<keyword evidence="11" id="KW-1185">Reference proteome</keyword>
<keyword evidence="7" id="KW-0472">Membrane</keyword>
<dbReference type="GO" id="GO:0031849">
    <property type="term" value="F:olfactory receptor binding"/>
    <property type="evidence" value="ECO:0007669"/>
    <property type="project" value="TreeGrafter"/>
</dbReference>
<accession>A0AA88YHN8</accession>
<keyword evidence="4" id="KW-0863">Zinc-finger</keyword>
<evidence type="ECO:0000256" key="6">
    <source>
        <dbReference type="ARBA" id="ARBA00022989"/>
    </source>
</evidence>
<feature type="region of interest" description="Disordered" evidence="8">
    <location>
        <begin position="1"/>
        <end position="20"/>
    </location>
</feature>
<organism evidence="10 11">
    <name type="scientific">Pinctada imbricata</name>
    <name type="common">Atlantic pearl-oyster</name>
    <name type="synonym">Pinctada martensii</name>
    <dbReference type="NCBI Taxonomy" id="66713"/>
    <lineage>
        <taxon>Eukaryota</taxon>
        <taxon>Metazoa</taxon>
        <taxon>Spiralia</taxon>
        <taxon>Lophotrochozoa</taxon>
        <taxon>Mollusca</taxon>
        <taxon>Bivalvia</taxon>
        <taxon>Autobranchia</taxon>
        <taxon>Pteriomorphia</taxon>
        <taxon>Pterioida</taxon>
        <taxon>Pterioidea</taxon>
        <taxon>Pteriidae</taxon>
        <taxon>Pinctada</taxon>
    </lineage>
</organism>
<evidence type="ECO:0000313" key="10">
    <source>
        <dbReference type="EMBL" id="KAK3105285.1"/>
    </source>
</evidence>
<dbReference type="EMBL" id="VSWD01000004">
    <property type="protein sequence ID" value="KAK3105285.1"/>
    <property type="molecule type" value="Genomic_DNA"/>
</dbReference>
<dbReference type="InterPro" id="IPR026096">
    <property type="entry name" value="R-trans_p"/>
</dbReference>
<dbReference type="GO" id="GO:0006612">
    <property type="term" value="P:protein targeting to membrane"/>
    <property type="evidence" value="ECO:0007669"/>
    <property type="project" value="TreeGrafter"/>
</dbReference>
<evidence type="ECO:0000256" key="8">
    <source>
        <dbReference type="SAM" id="MobiDB-lite"/>
    </source>
</evidence>
<evidence type="ECO:0000259" key="9">
    <source>
        <dbReference type="SMART" id="SM01328"/>
    </source>
</evidence>
<sequence>MLYLTQPPVSPGLNQGISPGMGSTGVSPVVSPGVSPVSTIAPMTITPGTAPLTLTQGTAPLTLPQGALTPGQGTVSVPPGTSPIGMAPGSIMHLINYGDKDLGLLLSQRMELVWHGEFDRLFGQYYPHSWYLVPTFYPPDNRWRTFKDSAKVRFSCQECGHGWTSMKGRVIFWFQLNYATNTGYVMFKLYGQQCQRCKNGKYEHAMWYPEEVVKVLGNVYNRVGQIYYGFIRPPLRIDRRAGKPRNQHNAELCQACKEGLCKEEWSFN</sequence>
<keyword evidence="6" id="KW-1133">Transmembrane helix</keyword>
<dbReference type="AlphaFoldDB" id="A0AA88YHN8"/>
<gene>
    <name evidence="10" type="ORF">FSP39_021643</name>
</gene>
<keyword evidence="3" id="KW-0479">Metal-binding</keyword>
<dbReference type="Proteomes" id="UP001186944">
    <property type="component" value="Unassembled WGS sequence"/>
</dbReference>
<comment type="caution">
    <text evidence="10">The sequence shown here is derived from an EMBL/GenBank/DDBJ whole genome shotgun (WGS) entry which is preliminary data.</text>
</comment>
<evidence type="ECO:0000313" key="11">
    <source>
        <dbReference type="Proteomes" id="UP001186944"/>
    </source>
</evidence>
<dbReference type="InterPro" id="IPR027377">
    <property type="entry name" value="ZAR1/RTP1-5-like_Znf-3CxxC"/>
</dbReference>
<keyword evidence="5" id="KW-0862">Zinc</keyword>
<proteinExistence type="predicted"/>
<dbReference type="GO" id="GO:0008270">
    <property type="term" value="F:zinc ion binding"/>
    <property type="evidence" value="ECO:0007669"/>
    <property type="project" value="UniProtKB-KW"/>
</dbReference>
<dbReference type="PANTHER" id="PTHR14402:SF10">
    <property type="entry name" value="3CXXC-TYPE DOMAIN-CONTAINING PROTEIN"/>
    <property type="match status" value="1"/>
</dbReference>
<feature type="domain" description="3CxxC-type" evidence="9">
    <location>
        <begin position="149"/>
        <end position="259"/>
    </location>
</feature>
<dbReference type="GO" id="GO:0016020">
    <property type="term" value="C:membrane"/>
    <property type="evidence" value="ECO:0007669"/>
    <property type="project" value="UniProtKB-SubCell"/>
</dbReference>
<protein>
    <recommendedName>
        <fullName evidence="9">3CxxC-type domain-containing protein</fullName>
    </recommendedName>
</protein>
<dbReference type="GO" id="GO:0051205">
    <property type="term" value="P:protein insertion into membrane"/>
    <property type="evidence" value="ECO:0007669"/>
    <property type="project" value="TreeGrafter"/>
</dbReference>
<keyword evidence="2" id="KW-0812">Transmembrane</keyword>
<reference evidence="10" key="1">
    <citation type="submission" date="2019-08" db="EMBL/GenBank/DDBJ databases">
        <title>The improved chromosome-level genome for the pearl oyster Pinctada fucata martensii using PacBio sequencing and Hi-C.</title>
        <authorList>
            <person name="Zheng Z."/>
        </authorList>
    </citation>
    <scope>NUCLEOTIDE SEQUENCE</scope>
    <source>
        <strain evidence="10">ZZ-2019</strain>
        <tissue evidence="10">Adductor muscle</tissue>
    </source>
</reference>
<evidence type="ECO:0000256" key="1">
    <source>
        <dbReference type="ARBA" id="ARBA00004167"/>
    </source>
</evidence>
<evidence type="ECO:0000256" key="4">
    <source>
        <dbReference type="ARBA" id="ARBA00022771"/>
    </source>
</evidence>
<evidence type="ECO:0000256" key="2">
    <source>
        <dbReference type="ARBA" id="ARBA00022692"/>
    </source>
</evidence>
<dbReference type="Pfam" id="PF13695">
    <property type="entry name" value="Zn_ribbon_3CxxC"/>
    <property type="match status" value="1"/>
</dbReference>
<evidence type="ECO:0000256" key="3">
    <source>
        <dbReference type="ARBA" id="ARBA00022723"/>
    </source>
</evidence>
<evidence type="ECO:0000256" key="5">
    <source>
        <dbReference type="ARBA" id="ARBA00022833"/>
    </source>
</evidence>
<evidence type="ECO:0000256" key="7">
    <source>
        <dbReference type="ARBA" id="ARBA00023136"/>
    </source>
</evidence>